<dbReference type="HOGENOM" id="CLU_077095_0_0_9"/>
<dbReference type="GO" id="GO:0015970">
    <property type="term" value="P:guanosine tetraphosphate biosynthetic process"/>
    <property type="evidence" value="ECO:0007669"/>
    <property type="project" value="UniProtKB-UniPathway"/>
</dbReference>
<feature type="domain" description="RelA/SpoT" evidence="2">
    <location>
        <begin position="70"/>
        <end position="193"/>
    </location>
</feature>
<keyword evidence="4" id="KW-1185">Reference proteome</keyword>
<dbReference type="InterPro" id="IPR052366">
    <property type="entry name" value="GTP_Pyrophosphokinase"/>
</dbReference>
<organism evidence="3 4">
    <name type="scientific">Clostridium scatologenes</name>
    <dbReference type="NCBI Taxonomy" id="1548"/>
    <lineage>
        <taxon>Bacteria</taxon>
        <taxon>Bacillati</taxon>
        <taxon>Bacillota</taxon>
        <taxon>Clostridia</taxon>
        <taxon>Eubacteriales</taxon>
        <taxon>Clostridiaceae</taxon>
        <taxon>Clostridium</taxon>
    </lineage>
</organism>
<dbReference type="Gene3D" id="1.10.287.860">
    <property type="entry name" value="Nucleotidyltransferase"/>
    <property type="match status" value="1"/>
</dbReference>
<dbReference type="EMBL" id="CP009933">
    <property type="protein sequence ID" value="AKA67199.1"/>
    <property type="molecule type" value="Genomic_DNA"/>
</dbReference>
<dbReference type="KEGG" id="csq:CSCA_0074"/>
<dbReference type="Pfam" id="PF04607">
    <property type="entry name" value="RelA_SpoT"/>
    <property type="match status" value="1"/>
</dbReference>
<comment type="pathway">
    <text evidence="1">Purine metabolism; ppGpp biosynthesis; ppGpp from GTP: step 1/2.</text>
</comment>
<dbReference type="AlphaFoldDB" id="A0A0E3JWF9"/>
<dbReference type="Gene3D" id="3.30.460.10">
    <property type="entry name" value="Beta Polymerase, domain 2"/>
    <property type="match status" value="1"/>
</dbReference>
<evidence type="ECO:0000259" key="2">
    <source>
        <dbReference type="SMART" id="SM00954"/>
    </source>
</evidence>
<dbReference type="PANTHER" id="PTHR47837:SF2">
    <property type="entry name" value="GTP PYROPHOSPHOKINASE YWAC"/>
    <property type="match status" value="1"/>
</dbReference>
<dbReference type="PANTHER" id="PTHR47837">
    <property type="entry name" value="GTP PYROPHOSPHOKINASE YJBM"/>
    <property type="match status" value="1"/>
</dbReference>
<evidence type="ECO:0000313" key="4">
    <source>
        <dbReference type="Proteomes" id="UP000033115"/>
    </source>
</evidence>
<dbReference type="STRING" id="1548.CSCA_0074"/>
<evidence type="ECO:0000313" key="3">
    <source>
        <dbReference type="EMBL" id="AKA67199.1"/>
    </source>
</evidence>
<dbReference type="Proteomes" id="UP000033115">
    <property type="component" value="Chromosome"/>
</dbReference>
<dbReference type="CDD" id="cd05399">
    <property type="entry name" value="NT_Rel-Spo_like"/>
    <property type="match status" value="1"/>
</dbReference>
<sequence length="226" mass="26546">MKEINNIEKKFFNEEDKVLSLRDVENVVEKMQELKLIHSCAIKEVSTKLEILDYEFKIRRKRNPIEYIKSRVKSPESILDKLQRKNVELSIESARKTLNDIAGIRVICSFVSDIYEIAEMLKKQEDVTLIEEKDYIQNPKPNGYRSLHMVIEIPVFFSDHIESVRVEVQIRTIAMDFWASLEHKLYYKSSGKDSVNIKKDLKECANVIAATDMKMQEIQMEVEKLE</sequence>
<dbReference type="InterPro" id="IPR043519">
    <property type="entry name" value="NT_sf"/>
</dbReference>
<dbReference type="SUPFAM" id="SSF81301">
    <property type="entry name" value="Nucleotidyltransferase"/>
    <property type="match status" value="1"/>
</dbReference>
<dbReference type="UniPathway" id="UPA00908">
    <property type="reaction ID" value="UER00884"/>
</dbReference>
<name>A0A0E3JWF9_CLOSL</name>
<dbReference type="InterPro" id="IPR007685">
    <property type="entry name" value="RelA_SpoT"/>
</dbReference>
<proteinExistence type="predicted"/>
<accession>A0A0E3JWF9</accession>
<evidence type="ECO:0000256" key="1">
    <source>
        <dbReference type="ARBA" id="ARBA00004976"/>
    </source>
</evidence>
<protein>
    <submittedName>
        <fullName evidence="3">Conserved protein with RelA/SpoT domain</fullName>
    </submittedName>
</protein>
<gene>
    <name evidence="3" type="ORF">CSCA_0074</name>
</gene>
<reference evidence="3 4" key="1">
    <citation type="journal article" date="2015" name="J. Biotechnol.">
        <title>Complete genome sequence of a malodorant-producing acetogen, Clostridium scatologenes ATCC 25775(T).</title>
        <authorList>
            <person name="Zhu Z."/>
            <person name="Guo T."/>
            <person name="Zheng H."/>
            <person name="Song T."/>
            <person name="Ouyang P."/>
            <person name="Xie J."/>
        </authorList>
    </citation>
    <scope>NUCLEOTIDE SEQUENCE [LARGE SCALE GENOMIC DNA]</scope>
    <source>
        <strain evidence="3 4">ATCC 25775</strain>
    </source>
</reference>
<dbReference type="RefSeq" id="WP_029162196.1">
    <property type="nucleotide sequence ID" value="NZ_CP009933.1"/>
</dbReference>
<dbReference type="SMART" id="SM00954">
    <property type="entry name" value="RelA_SpoT"/>
    <property type="match status" value="1"/>
</dbReference>